<evidence type="ECO:0000256" key="1">
    <source>
        <dbReference type="SAM" id="SignalP"/>
    </source>
</evidence>
<reference evidence="2" key="1">
    <citation type="journal article" date="2020" name="Stud. Mycol.">
        <title>101 Dothideomycetes genomes: a test case for predicting lifestyles and emergence of pathogens.</title>
        <authorList>
            <person name="Haridas S."/>
            <person name="Albert R."/>
            <person name="Binder M."/>
            <person name="Bloem J."/>
            <person name="Labutti K."/>
            <person name="Salamov A."/>
            <person name="Andreopoulos B."/>
            <person name="Baker S."/>
            <person name="Barry K."/>
            <person name="Bills G."/>
            <person name="Bluhm B."/>
            <person name="Cannon C."/>
            <person name="Castanera R."/>
            <person name="Culley D."/>
            <person name="Daum C."/>
            <person name="Ezra D."/>
            <person name="Gonzalez J."/>
            <person name="Henrissat B."/>
            <person name="Kuo A."/>
            <person name="Liang C."/>
            <person name="Lipzen A."/>
            <person name="Lutzoni F."/>
            <person name="Magnuson J."/>
            <person name="Mondo S."/>
            <person name="Nolan M."/>
            <person name="Ohm R."/>
            <person name="Pangilinan J."/>
            <person name="Park H.-J."/>
            <person name="Ramirez L."/>
            <person name="Alfaro M."/>
            <person name="Sun H."/>
            <person name="Tritt A."/>
            <person name="Yoshinaga Y."/>
            <person name="Zwiers L.-H."/>
            <person name="Turgeon B."/>
            <person name="Goodwin S."/>
            <person name="Spatafora J."/>
            <person name="Crous P."/>
            <person name="Grigoriev I."/>
        </authorList>
    </citation>
    <scope>NUCLEOTIDE SEQUENCE</scope>
    <source>
        <strain evidence="2">CBS 122367</strain>
    </source>
</reference>
<dbReference type="EMBL" id="MU005576">
    <property type="protein sequence ID" value="KAF2686775.1"/>
    <property type="molecule type" value="Genomic_DNA"/>
</dbReference>
<feature type="chain" id="PRO_5026047365" evidence="1">
    <location>
        <begin position="21"/>
        <end position="327"/>
    </location>
</feature>
<name>A0A6G1J9D5_9PLEO</name>
<feature type="signal peptide" evidence="1">
    <location>
        <begin position="1"/>
        <end position="20"/>
    </location>
</feature>
<organism evidence="2 3">
    <name type="scientific">Lentithecium fluviatile CBS 122367</name>
    <dbReference type="NCBI Taxonomy" id="1168545"/>
    <lineage>
        <taxon>Eukaryota</taxon>
        <taxon>Fungi</taxon>
        <taxon>Dikarya</taxon>
        <taxon>Ascomycota</taxon>
        <taxon>Pezizomycotina</taxon>
        <taxon>Dothideomycetes</taxon>
        <taxon>Pleosporomycetidae</taxon>
        <taxon>Pleosporales</taxon>
        <taxon>Massarineae</taxon>
        <taxon>Lentitheciaceae</taxon>
        <taxon>Lentithecium</taxon>
    </lineage>
</organism>
<keyword evidence="3" id="KW-1185">Reference proteome</keyword>
<proteinExistence type="predicted"/>
<keyword evidence="1" id="KW-0732">Signal</keyword>
<protein>
    <submittedName>
        <fullName evidence="2">Uncharacterized protein</fullName>
    </submittedName>
</protein>
<gene>
    <name evidence="2" type="ORF">K458DRAFT_386739</name>
</gene>
<accession>A0A6G1J9D5</accession>
<evidence type="ECO:0000313" key="3">
    <source>
        <dbReference type="Proteomes" id="UP000799291"/>
    </source>
</evidence>
<dbReference type="OrthoDB" id="10417920at2759"/>
<sequence length="327" mass="35404">MMFLHFILAACIAFAAPTLSYDISCSLEGREDFISDADYDAPLPWAANTYTHLHSTVRLMFGGLCGGGNLPVIEDCIVPINVGHDAVVQLRLAWPENANPGINAVATMLQILDKCIDGGKTDNSNIGDYTGPPMAQGQISVNGVFMEISFLPFTPINYHDEKNLGPLADPRNLDHDSPAYSFYISDYVIDPLGETPELGVLVHGGRDCTTLAQSSFTHAVNVDEPSPANGIDHSKAAGSWLPELDSFKFSGLDGSICGIKQGFTLTAHHDENAFDWFNSINHGPRGFCDVIDNPKYDDCNTPDGAEFQTSRVMACVAYGSPKYCEDV</sequence>
<evidence type="ECO:0000313" key="2">
    <source>
        <dbReference type="EMBL" id="KAF2686775.1"/>
    </source>
</evidence>
<dbReference type="AlphaFoldDB" id="A0A6G1J9D5"/>
<dbReference type="Proteomes" id="UP000799291">
    <property type="component" value="Unassembled WGS sequence"/>
</dbReference>